<evidence type="ECO:0000256" key="1">
    <source>
        <dbReference type="SAM" id="MobiDB-lite"/>
    </source>
</evidence>
<accession>A0A699I6V5</accession>
<protein>
    <submittedName>
        <fullName evidence="2">Uncharacterized protein</fullName>
    </submittedName>
</protein>
<feature type="compositionally biased region" description="Polar residues" evidence="1">
    <location>
        <begin position="396"/>
        <end position="412"/>
    </location>
</feature>
<reference evidence="2" key="1">
    <citation type="journal article" date="2019" name="Sci. Rep.">
        <title>Draft genome of Tanacetum cinerariifolium, the natural source of mosquito coil.</title>
        <authorList>
            <person name="Yamashiro T."/>
            <person name="Shiraishi A."/>
            <person name="Satake H."/>
            <person name="Nakayama K."/>
        </authorList>
    </citation>
    <scope>NUCLEOTIDE SEQUENCE</scope>
</reference>
<proteinExistence type="predicted"/>
<feature type="compositionally biased region" description="Basic and acidic residues" evidence="1">
    <location>
        <begin position="414"/>
        <end position="424"/>
    </location>
</feature>
<feature type="non-terminal residue" evidence="2">
    <location>
        <position position="1"/>
    </location>
</feature>
<dbReference type="AlphaFoldDB" id="A0A699I6V5"/>
<organism evidence="2">
    <name type="scientific">Tanacetum cinerariifolium</name>
    <name type="common">Dalmatian daisy</name>
    <name type="synonym">Chrysanthemum cinerariifolium</name>
    <dbReference type="NCBI Taxonomy" id="118510"/>
    <lineage>
        <taxon>Eukaryota</taxon>
        <taxon>Viridiplantae</taxon>
        <taxon>Streptophyta</taxon>
        <taxon>Embryophyta</taxon>
        <taxon>Tracheophyta</taxon>
        <taxon>Spermatophyta</taxon>
        <taxon>Magnoliopsida</taxon>
        <taxon>eudicotyledons</taxon>
        <taxon>Gunneridae</taxon>
        <taxon>Pentapetalae</taxon>
        <taxon>asterids</taxon>
        <taxon>campanulids</taxon>
        <taxon>Asterales</taxon>
        <taxon>Asteraceae</taxon>
        <taxon>Asteroideae</taxon>
        <taxon>Anthemideae</taxon>
        <taxon>Anthemidinae</taxon>
        <taxon>Tanacetum</taxon>
    </lineage>
</organism>
<feature type="compositionally biased region" description="Acidic residues" evidence="1">
    <location>
        <begin position="124"/>
        <end position="181"/>
    </location>
</feature>
<feature type="region of interest" description="Disordered" evidence="1">
    <location>
        <begin position="77"/>
        <end position="191"/>
    </location>
</feature>
<evidence type="ECO:0000313" key="2">
    <source>
        <dbReference type="EMBL" id="GEZ20311.1"/>
    </source>
</evidence>
<gene>
    <name evidence="2" type="ORF">Tci_492284</name>
</gene>
<feature type="compositionally biased region" description="Basic and acidic residues" evidence="1">
    <location>
        <begin position="182"/>
        <end position="191"/>
    </location>
</feature>
<comment type="caution">
    <text evidence="2">The sequence shown here is derived from an EMBL/GenBank/DDBJ whole genome shotgun (WGS) entry which is preliminary data.</text>
</comment>
<feature type="region of interest" description="Disordered" evidence="1">
    <location>
        <begin position="372"/>
        <end position="450"/>
    </location>
</feature>
<feature type="compositionally biased region" description="Polar residues" evidence="1">
    <location>
        <begin position="425"/>
        <end position="437"/>
    </location>
</feature>
<feature type="compositionally biased region" description="Basic and acidic residues" evidence="1">
    <location>
        <begin position="379"/>
        <end position="395"/>
    </location>
</feature>
<sequence>DQSILQRNNMLWHTARDDTMFTSMRCISRHEKTQVYGAILLKGLTNQAMLESKSYKTYYAFASEEKTPKPNSYVSGLGDGVDTQSKVPNEQHLKTTGADEGTGTILRVLDVPMCESKNEKESWGDSEDEDEDDVIDSDDISDEGDDDNDGNNGNDGDDDDDANDDDKQESDDKNDNDEETDSDRTESDKIKILVLDQSTTKFYEEEEEKIDDEEQWMKKIMMRLLRSCALEQQNASQKSGFEQEVKDAHVTLTLVLDTQNTGEKELSEKKQVDQYAQALSSIPTIVDRYMDNKLGEAINKEVNAQLPQILPHAISDVATPVIVKNVTESLEAADLTRMEKNISFDIADYKIELYDAMGKYYNTDNVIFESYGTKRRKSSKDAESSRDLRSKEKKFLSTSKDASQSQHKSSGKSAHAEEAIHTVEDSSMQQDQESITGDNDEQPANKEVTKADCIQPAKRHLHEYYRVRVSFEECSKATTERRRYSTSVTKTKAATYDLKWIEDLSPVQVKYDQHAYLGTSHWGPKRQSFYGYASNMTSSKDVYSRRRIITVTRLKIIKKYDYGHVEEIEVRRDDQKLYTFREGDFKRLRL</sequence>
<name>A0A699I6V5_TANCI</name>
<dbReference type="EMBL" id="BKCJ010251899">
    <property type="protein sequence ID" value="GEZ20311.1"/>
    <property type="molecule type" value="Genomic_DNA"/>
</dbReference>